<protein>
    <submittedName>
        <fullName evidence="1">Histone family protein DNA-binding protein</fullName>
    </submittedName>
</protein>
<gene>
    <name evidence="1" type="ORF">WQE_47669</name>
</gene>
<comment type="caution">
    <text evidence="1">The sequence shown here is derived from an EMBL/GenBank/DDBJ whole genome shotgun (WGS) entry which is preliminary data.</text>
</comment>
<dbReference type="Proteomes" id="UP000004980">
    <property type="component" value="Unassembled WGS sequence"/>
</dbReference>
<evidence type="ECO:0000313" key="2">
    <source>
        <dbReference type="Proteomes" id="UP000004980"/>
    </source>
</evidence>
<keyword evidence="2" id="KW-1185">Reference proteome</keyword>
<keyword evidence="1" id="KW-0238">DNA-binding</keyword>
<dbReference type="RefSeq" id="WP_009771029.1">
    <property type="nucleotide sequence ID" value="NZ_AKAU01000292.1"/>
</dbReference>
<proteinExistence type="predicted"/>
<sequence length="66" mass="7173">MNKQELIEAVVAGTGESKASMGANIDVIVEAVTAAGRAQRVDLADDRPPVVEAPSIREQWRQHFSR</sequence>
<dbReference type="EMBL" id="AKAU01000292">
    <property type="protein sequence ID" value="EIM93887.1"/>
    <property type="molecule type" value="Genomic_DNA"/>
</dbReference>
<organism evidence="1 2">
    <name type="scientific">Paraburkholderia hospita</name>
    <dbReference type="NCBI Taxonomy" id="169430"/>
    <lineage>
        <taxon>Bacteria</taxon>
        <taxon>Pseudomonadati</taxon>
        <taxon>Pseudomonadota</taxon>
        <taxon>Betaproteobacteria</taxon>
        <taxon>Burkholderiales</taxon>
        <taxon>Burkholderiaceae</taxon>
        <taxon>Paraburkholderia</taxon>
    </lineage>
</organism>
<dbReference type="GO" id="GO:0003677">
    <property type="term" value="F:DNA binding"/>
    <property type="evidence" value="ECO:0007669"/>
    <property type="project" value="UniProtKB-KW"/>
</dbReference>
<evidence type="ECO:0000313" key="1">
    <source>
        <dbReference type="EMBL" id="EIM93887.1"/>
    </source>
</evidence>
<reference evidence="1 2" key="1">
    <citation type="journal article" date="2012" name="J. Bacteriol.">
        <title>Draft Genome Sequence of the Soil Bacterium Burkholderia terrae Strain BS001, Which Interacts with Fungal Surface Structures.</title>
        <authorList>
            <person name="Nazir R."/>
            <person name="Hansen M.A."/>
            <person name="Sorensen S."/>
            <person name="van Elsas J.D."/>
        </authorList>
    </citation>
    <scope>NUCLEOTIDE SEQUENCE [LARGE SCALE GENOMIC DNA]</scope>
    <source>
        <strain evidence="1 2">BS001</strain>
    </source>
</reference>
<name>A0ABN0F5W7_9BURK</name>
<accession>A0ABN0F5W7</accession>